<proteinExistence type="predicted"/>
<dbReference type="EMBL" id="AODQ01000008">
    <property type="protein sequence ID" value="EMR04252.1"/>
    <property type="molecule type" value="Genomic_DNA"/>
</dbReference>
<name>M7NAH9_9BACT</name>
<comment type="caution">
    <text evidence="1">The sequence shown here is derived from an EMBL/GenBank/DDBJ whole genome shotgun (WGS) entry which is preliminary data.</text>
</comment>
<reference evidence="1 2" key="1">
    <citation type="journal article" date="2013" name="Genome Announc.">
        <title>Draft Genome Sequence of Cesiribacter andamanensis Strain AMV16T, Isolated from a Soil Sample from a Mud Volcano in the Andaman Islands, India.</title>
        <authorList>
            <person name="Shivaji S."/>
            <person name="Ara S."/>
            <person name="Begum Z."/>
            <person name="Srinivas T.N."/>
            <person name="Singh A."/>
            <person name="Kumar Pinnaka A."/>
        </authorList>
    </citation>
    <scope>NUCLEOTIDE SEQUENCE [LARGE SCALE GENOMIC DNA]</scope>
    <source>
        <strain evidence="1 2">AMV16</strain>
    </source>
</reference>
<protein>
    <submittedName>
        <fullName evidence="1">Uncharacterized protein</fullName>
    </submittedName>
</protein>
<gene>
    <name evidence="1" type="ORF">ADICEAN_00538</name>
</gene>
<accession>M7NAH9</accession>
<evidence type="ECO:0000313" key="2">
    <source>
        <dbReference type="Proteomes" id="UP000011910"/>
    </source>
</evidence>
<dbReference type="Proteomes" id="UP000011910">
    <property type="component" value="Unassembled WGS sequence"/>
</dbReference>
<evidence type="ECO:0000313" key="1">
    <source>
        <dbReference type="EMBL" id="EMR04252.1"/>
    </source>
</evidence>
<sequence>MGTFVVRAQGFGRIFDQHQTHALAEGHGCLQIDRVAKGVHGDKGRNAPSAVFVVQAIPFSLTDLLQVGFQRSHIHPQRGPLTVHKMGKGPTVGHGIGSSDKGKGRHQHLIARLYPGQQQADVQGSRTIDRYHRPLHPRIGRQVPLQPVNKPAHRGDPARIDALIQVFLFPPPEHGLMQRQKLRFRSRYLADGLDDLAGEGHGGG</sequence>
<organism evidence="1 2">
    <name type="scientific">Cesiribacter andamanensis AMV16</name>
    <dbReference type="NCBI Taxonomy" id="1279009"/>
    <lineage>
        <taxon>Bacteria</taxon>
        <taxon>Pseudomonadati</taxon>
        <taxon>Bacteroidota</taxon>
        <taxon>Cytophagia</taxon>
        <taxon>Cytophagales</taxon>
        <taxon>Cesiribacteraceae</taxon>
        <taxon>Cesiribacter</taxon>
    </lineage>
</organism>
<dbReference type="AlphaFoldDB" id="M7NAH9"/>
<keyword evidence="2" id="KW-1185">Reference proteome</keyword>